<evidence type="ECO:0000256" key="5">
    <source>
        <dbReference type="SAM" id="MobiDB-lite"/>
    </source>
</evidence>
<name>C1MYF5_MICPC</name>
<dbReference type="PANTHER" id="PTHR42786:SF6">
    <property type="entry name" value="TRNA_RRNA METHYLTRANSFERASE SPOU TYPE DOMAIN-CONTAINING PROTEIN"/>
    <property type="match status" value="1"/>
</dbReference>
<proteinExistence type="inferred from homology"/>
<feature type="compositionally biased region" description="Low complexity" evidence="5">
    <location>
        <begin position="42"/>
        <end position="67"/>
    </location>
</feature>
<evidence type="ECO:0000256" key="4">
    <source>
        <dbReference type="ARBA" id="ARBA00022691"/>
    </source>
</evidence>
<evidence type="ECO:0000256" key="2">
    <source>
        <dbReference type="ARBA" id="ARBA00022603"/>
    </source>
</evidence>
<evidence type="ECO:0000256" key="1">
    <source>
        <dbReference type="ARBA" id="ARBA00007228"/>
    </source>
</evidence>
<feature type="compositionally biased region" description="Acidic residues" evidence="5">
    <location>
        <begin position="104"/>
        <end position="117"/>
    </location>
</feature>
<evidence type="ECO:0000313" key="7">
    <source>
        <dbReference type="EMBL" id="EEH55045.1"/>
    </source>
</evidence>
<dbReference type="GO" id="GO:0003723">
    <property type="term" value="F:RNA binding"/>
    <property type="evidence" value="ECO:0007669"/>
    <property type="project" value="InterPro"/>
</dbReference>
<dbReference type="GO" id="GO:0002128">
    <property type="term" value="P:tRNA nucleoside ribose methylation"/>
    <property type="evidence" value="ECO:0007669"/>
    <property type="project" value="TreeGrafter"/>
</dbReference>
<sequence length="492" mass="52086">MASHAALRASFVGVASASSASRRDPRTPTLRRRRSSPPPPTTTTTTRASSSDASSSPSQHQKVSPSVRRPPPPPGHAEIAIRYAYPGVRFAQGNVVVVSVPNPLDDDDDDDDDDDGAATERVKSKSLDVPASTVTTALASDGVDVVRWRPRVALSLPRGGHGGGGEDADAGWRRLRDDDVISFAHSTGEDAVADGLLVRLEDDLIAATAAPAAANRYAFRSDPTRYTRLEGSKGKVLRGGDEGDDDDKVSGQIKNARESGVTRRAASARGFWKLSDEGVGRVGAGNNPYAGASSDGTSVEPSSDLGAGYFGIGIVKPKHDANVGTLWRSAWQLGAAFIFTVAARYKHKYEASDTTQSHKQLPLHKHDDWGDFAKSSPHGAVLVAIEMGGTPLQDFAHPPRAVYVLGSEDNGLNRPIVEACQCHVALPKWFGRSASYNVAMAGTLVMYDRMIKQLWAGDAKAPSDGDVADAVDDAERADLLFAAAEAAEAEEA</sequence>
<reference evidence="7 8" key="1">
    <citation type="journal article" date="2009" name="Science">
        <title>Green evolution and dynamic adaptations revealed by genomes of the marine picoeukaryotes Micromonas.</title>
        <authorList>
            <person name="Worden A.Z."/>
            <person name="Lee J.H."/>
            <person name="Mock T."/>
            <person name="Rouze P."/>
            <person name="Simmons M.P."/>
            <person name="Aerts A.L."/>
            <person name="Allen A.E."/>
            <person name="Cuvelier M.L."/>
            <person name="Derelle E."/>
            <person name="Everett M.V."/>
            <person name="Foulon E."/>
            <person name="Grimwood J."/>
            <person name="Gundlach H."/>
            <person name="Henrissat B."/>
            <person name="Napoli C."/>
            <person name="McDonald S.M."/>
            <person name="Parker M.S."/>
            <person name="Rombauts S."/>
            <person name="Salamov A."/>
            <person name="Von Dassow P."/>
            <person name="Badger J.H."/>
            <person name="Coutinho P.M."/>
            <person name="Demir E."/>
            <person name="Dubchak I."/>
            <person name="Gentemann C."/>
            <person name="Eikrem W."/>
            <person name="Gready J.E."/>
            <person name="John U."/>
            <person name="Lanier W."/>
            <person name="Lindquist E.A."/>
            <person name="Lucas S."/>
            <person name="Mayer K.F."/>
            <person name="Moreau H."/>
            <person name="Not F."/>
            <person name="Otillar R."/>
            <person name="Panaud O."/>
            <person name="Pangilinan J."/>
            <person name="Paulsen I."/>
            <person name="Piegu B."/>
            <person name="Poliakov A."/>
            <person name="Robbens S."/>
            <person name="Schmutz J."/>
            <person name="Toulza E."/>
            <person name="Wyss T."/>
            <person name="Zelensky A."/>
            <person name="Zhou K."/>
            <person name="Armbrust E.V."/>
            <person name="Bhattacharya D."/>
            <person name="Goodenough U.W."/>
            <person name="Van de Peer Y."/>
            <person name="Grigoriev I.V."/>
        </authorList>
    </citation>
    <scope>NUCLEOTIDE SEQUENCE [LARGE SCALE GENOMIC DNA]</scope>
    <source>
        <strain evidence="7 8">CCMP1545</strain>
    </source>
</reference>
<dbReference type="RefSeq" id="XP_003060276.1">
    <property type="nucleotide sequence ID" value="XM_003060230.1"/>
</dbReference>
<dbReference type="AlphaFoldDB" id="C1MYF5"/>
<dbReference type="Pfam" id="PF00588">
    <property type="entry name" value="SpoU_methylase"/>
    <property type="match status" value="1"/>
</dbReference>
<comment type="similarity">
    <text evidence="1">Belongs to the class IV-like SAM-binding methyltransferase superfamily. RNA methyltransferase TrmH family.</text>
</comment>
<evidence type="ECO:0000259" key="6">
    <source>
        <dbReference type="Pfam" id="PF00588"/>
    </source>
</evidence>
<evidence type="ECO:0000313" key="8">
    <source>
        <dbReference type="Proteomes" id="UP000001876"/>
    </source>
</evidence>
<dbReference type="Gene3D" id="3.40.1280.10">
    <property type="match status" value="1"/>
</dbReference>
<evidence type="ECO:0000256" key="3">
    <source>
        <dbReference type="ARBA" id="ARBA00022679"/>
    </source>
</evidence>
<keyword evidence="3" id="KW-0808">Transferase</keyword>
<dbReference type="InterPro" id="IPR001537">
    <property type="entry name" value="SpoU_MeTrfase"/>
</dbReference>
<keyword evidence="8" id="KW-1185">Reference proteome</keyword>
<keyword evidence="4" id="KW-0949">S-adenosyl-L-methionine</keyword>
<dbReference type="GeneID" id="9686003"/>
<organism evidence="8">
    <name type="scientific">Micromonas pusilla (strain CCMP1545)</name>
    <name type="common">Picoplanktonic green alga</name>
    <dbReference type="NCBI Taxonomy" id="564608"/>
    <lineage>
        <taxon>Eukaryota</taxon>
        <taxon>Viridiplantae</taxon>
        <taxon>Chlorophyta</taxon>
        <taxon>Mamiellophyceae</taxon>
        <taxon>Mamiellales</taxon>
        <taxon>Mamiellaceae</taxon>
        <taxon>Micromonas</taxon>
    </lineage>
</organism>
<dbReference type="KEGG" id="mpp:MICPUCDRAFT_68886"/>
<dbReference type="GO" id="GO:0005829">
    <property type="term" value="C:cytosol"/>
    <property type="evidence" value="ECO:0007669"/>
    <property type="project" value="TreeGrafter"/>
</dbReference>
<dbReference type="GO" id="GO:0008173">
    <property type="term" value="F:RNA methyltransferase activity"/>
    <property type="evidence" value="ECO:0007669"/>
    <property type="project" value="InterPro"/>
</dbReference>
<feature type="region of interest" description="Disordered" evidence="5">
    <location>
        <begin position="99"/>
        <end position="126"/>
    </location>
</feature>
<dbReference type="PANTHER" id="PTHR42786">
    <property type="entry name" value="TRNA/RRNA METHYLTRANSFERASE"/>
    <property type="match status" value="1"/>
</dbReference>
<dbReference type="InterPro" id="IPR029026">
    <property type="entry name" value="tRNA_m1G_MTases_N"/>
</dbReference>
<dbReference type="SUPFAM" id="SSF75217">
    <property type="entry name" value="alpha/beta knot"/>
    <property type="match status" value="1"/>
</dbReference>
<accession>C1MYF5</accession>
<dbReference type="Proteomes" id="UP000001876">
    <property type="component" value="Unassembled WGS sequence"/>
</dbReference>
<dbReference type="OrthoDB" id="497832at2759"/>
<dbReference type="InterPro" id="IPR004384">
    <property type="entry name" value="RNA_MeTrfase_TrmJ/LasT"/>
</dbReference>
<feature type="domain" description="tRNA/rRNA methyltransferase SpoU type" evidence="6">
    <location>
        <begin position="313"/>
        <end position="447"/>
    </location>
</feature>
<feature type="region of interest" description="Disordered" evidence="5">
    <location>
        <begin position="1"/>
        <end position="79"/>
    </location>
</feature>
<protein>
    <submittedName>
        <fullName evidence="7">Predicted protein</fullName>
    </submittedName>
</protein>
<dbReference type="CDD" id="cd18098">
    <property type="entry name" value="SpoU-like"/>
    <property type="match status" value="1"/>
</dbReference>
<gene>
    <name evidence="7" type="ORF">MICPUCDRAFT_68886</name>
</gene>
<dbReference type="OMA" id="IVEACQC"/>
<keyword evidence="2" id="KW-0489">Methyltransferase</keyword>
<dbReference type="InterPro" id="IPR029028">
    <property type="entry name" value="Alpha/beta_knot_MTases"/>
</dbReference>
<dbReference type="EMBL" id="GG663742">
    <property type="protein sequence ID" value="EEH55045.1"/>
    <property type="molecule type" value="Genomic_DNA"/>
</dbReference>